<evidence type="ECO:0000256" key="5">
    <source>
        <dbReference type="SAM" id="SignalP"/>
    </source>
</evidence>
<reference evidence="7" key="2">
    <citation type="journal article" date="2021" name="Syst. Appl. Microbiol.">
        <title>Roseomonas hellenica sp. nov., isolated from roots of wild-growing Alkanna tinctoria.</title>
        <authorList>
            <person name="Rat A."/>
            <person name="Naranjo H.D."/>
            <person name="Lebbe L."/>
            <person name="Cnockaert M."/>
            <person name="Krigas N."/>
            <person name="Grigoriadou K."/>
            <person name="Maloupa E."/>
            <person name="Willems A."/>
        </authorList>
    </citation>
    <scope>NUCLEOTIDE SEQUENCE</scope>
    <source>
        <strain evidence="7">LMG 31228</strain>
    </source>
</reference>
<gene>
    <name evidence="7" type="ORF">GXW74_07930</name>
</gene>
<dbReference type="PANTHER" id="PTHR30290">
    <property type="entry name" value="PERIPLASMIC BINDING COMPONENT OF ABC TRANSPORTER"/>
    <property type="match status" value="1"/>
</dbReference>
<evidence type="ECO:0000313" key="7">
    <source>
        <dbReference type="EMBL" id="MBR0680412.1"/>
    </source>
</evidence>
<evidence type="ECO:0000259" key="6">
    <source>
        <dbReference type="Pfam" id="PF00496"/>
    </source>
</evidence>
<keyword evidence="8" id="KW-1185">Reference proteome</keyword>
<evidence type="ECO:0000313" key="8">
    <source>
        <dbReference type="Proteomes" id="UP001138709"/>
    </source>
</evidence>
<reference evidence="7" key="1">
    <citation type="submission" date="2020-01" db="EMBL/GenBank/DDBJ databases">
        <authorList>
            <person name="Rat A."/>
        </authorList>
    </citation>
    <scope>NUCLEOTIDE SEQUENCE</scope>
    <source>
        <strain evidence="7">LMG 31228</strain>
    </source>
</reference>
<evidence type="ECO:0000256" key="1">
    <source>
        <dbReference type="ARBA" id="ARBA00004418"/>
    </source>
</evidence>
<dbReference type="PIRSF" id="PIRSF002741">
    <property type="entry name" value="MppA"/>
    <property type="match status" value="1"/>
</dbReference>
<dbReference type="Gene3D" id="3.10.105.10">
    <property type="entry name" value="Dipeptide-binding Protein, Domain 3"/>
    <property type="match status" value="1"/>
</dbReference>
<dbReference type="CDD" id="cd08508">
    <property type="entry name" value="PBP2_NikA_DppA_OppA_like_1"/>
    <property type="match status" value="1"/>
</dbReference>
<name>A0A9X9X9M6_9PROT</name>
<evidence type="ECO:0000256" key="3">
    <source>
        <dbReference type="ARBA" id="ARBA00022448"/>
    </source>
</evidence>
<dbReference type="InterPro" id="IPR000914">
    <property type="entry name" value="SBP_5_dom"/>
</dbReference>
<comment type="caution">
    <text evidence="7">The sequence shown here is derived from an EMBL/GenBank/DDBJ whole genome shotgun (WGS) entry which is preliminary data.</text>
</comment>
<keyword evidence="4 5" id="KW-0732">Signal</keyword>
<dbReference type="RefSeq" id="WP_211845941.1">
    <property type="nucleotide sequence ID" value="NZ_JAAEDL010000006.1"/>
</dbReference>
<dbReference type="GO" id="GO:1904680">
    <property type="term" value="F:peptide transmembrane transporter activity"/>
    <property type="evidence" value="ECO:0007669"/>
    <property type="project" value="TreeGrafter"/>
</dbReference>
<comment type="similarity">
    <text evidence="2">Belongs to the bacterial solute-binding protein 5 family.</text>
</comment>
<dbReference type="Gene3D" id="3.90.76.10">
    <property type="entry name" value="Dipeptide-binding Protein, Domain 1"/>
    <property type="match status" value="1"/>
</dbReference>
<evidence type="ECO:0000256" key="2">
    <source>
        <dbReference type="ARBA" id="ARBA00005695"/>
    </source>
</evidence>
<comment type="subcellular location">
    <subcellularLocation>
        <location evidence="1">Periplasm</location>
    </subcellularLocation>
</comment>
<dbReference type="Gene3D" id="3.40.190.10">
    <property type="entry name" value="Periplasmic binding protein-like II"/>
    <property type="match status" value="1"/>
</dbReference>
<evidence type="ECO:0000256" key="4">
    <source>
        <dbReference type="ARBA" id="ARBA00022729"/>
    </source>
</evidence>
<protein>
    <submittedName>
        <fullName evidence="7">Polyamine ABC transporter substrate-binding protein</fullName>
    </submittedName>
</protein>
<feature type="chain" id="PRO_5040770159" evidence="5">
    <location>
        <begin position="26"/>
        <end position="519"/>
    </location>
</feature>
<dbReference type="AlphaFoldDB" id="A0A9X9X9M6"/>
<dbReference type="Pfam" id="PF00496">
    <property type="entry name" value="SBP_bac_5"/>
    <property type="match status" value="1"/>
</dbReference>
<dbReference type="Proteomes" id="UP001138709">
    <property type="component" value="Unassembled WGS sequence"/>
</dbReference>
<feature type="signal peptide" evidence="5">
    <location>
        <begin position="1"/>
        <end position="25"/>
    </location>
</feature>
<keyword evidence="3" id="KW-0813">Transport</keyword>
<dbReference type="GO" id="GO:0043190">
    <property type="term" value="C:ATP-binding cassette (ABC) transporter complex"/>
    <property type="evidence" value="ECO:0007669"/>
    <property type="project" value="InterPro"/>
</dbReference>
<dbReference type="GO" id="GO:0015833">
    <property type="term" value="P:peptide transport"/>
    <property type="evidence" value="ECO:0007669"/>
    <property type="project" value="TreeGrafter"/>
</dbReference>
<dbReference type="EMBL" id="JAAEDL010000006">
    <property type="protein sequence ID" value="MBR0680412.1"/>
    <property type="molecule type" value="Genomic_DNA"/>
</dbReference>
<feature type="domain" description="Solute-binding protein family 5" evidence="6">
    <location>
        <begin position="77"/>
        <end position="428"/>
    </location>
</feature>
<dbReference type="GO" id="GO:0030288">
    <property type="term" value="C:outer membrane-bounded periplasmic space"/>
    <property type="evidence" value="ECO:0007669"/>
    <property type="project" value="UniProtKB-ARBA"/>
</dbReference>
<accession>A0A9X9X9M6</accession>
<dbReference type="InterPro" id="IPR039424">
    <property type="entry name" value="SBP_5"/>
</dbReference>
<organism evidence="7 8">
    <name type="scientific">Neoroseomonas eburnea</name>
    <dbReference type="NCBI Taxonomy" id="1346889"/>
    <lineage>
        <taxon>Bacteria</taxon>
        <taxon>Pseudomonadati</taxon>
        <taxon>Pseudomonadota</taxon>
        <taxon>Alphaproteobacteria</taxon>
        <taxon>Acetobacterales</taxon>
        <taxon>Acetobacteraceae</taxon>
        <taxon>Neoroseomonas</taxon>
    </lineage>
</organism>
<sequence>MIKRFVAAAALGGALVLGLPAGASAQQTTLRVGIASADAGVLDPHLNSSTPGRGFLQWMFNGLVRIKPGELSPEFMEPDLAERWESSQDGKTWTFHLRRGVQCHGGFGEFTAEDAVFSLNRAATRDTSTFSSDYVAFDRVEAVDRYTVRITLKNTIPSLLGAVMNYAGGFQVCKAAVEQMGNEGFRRRPIGTGPFAFAEYVPQQYGRLVANDQYFRGRPQIREVMYRFIPSDAARDLAFQSGELDMIYGRQDQTWFMRTQQLPNVRVVAMQPAEMSVIHLNMSMPPLNDIRVRQAIAHAINRDQIVQLRGPNTSVTALSVVPRGYLGHNEAAPLLPPDPARARALLAEAGHPNGITIRAIHTTLPGMMSVMEGVQAQLRRAGITLEITPVEHATFHQQIRQNLSQVVHFQAARFPVADVYLTQFFHSRSIVGTPTAVTNFSHCRVADAEIDQARGETNRERAIALWRTAQEKIVREVCAVPVYEQMQLWAYRTNLDLGYELRASLNLAPPLLETTRFTR</sequence>
<dbReference type="PANTHER" id="PTHR30290:SF10">
    <property type="entry name" value="PERIPLASMIC OLIGOPEPTIDE-BINDING PROTEIN-RELATED"/>
    <property type="match status" value="1"/>
</dbReference>
<proteinExistence type="inferred from homology"/>
<dbReference type="InterPro" id="IPR030678">
    <property type="entry name" value="Peptide/Ni-bd"/>
</dbReference>
<dbReference type="SUPFAM" id="SSF53850">
    <property type="entry name" value="Periplasmic binding protein-like II"/>
    <property type="match status" value="1"/>
</dbReference>